<gene>
    <name evidence="1" type="ORF">MTR66_07085</name>
</gene>
<protein>
    <recommendedName>
        <fullName evidence="3">T6SS immunity protein Tdi1 C-terminal domain-containing protein</fullName>
    </recommendedName>
</protein>
<dbReference type="RefSeq" id="WP_243919159.1">
    <property type="nucleotide sequence ID" value="NZ_JALHLG010000007.1"/>
</dbReference>
<reference evidence="1 2" key="1">
    <citation type="submission" date="2022-04" db="EMBL/GenBank/DDBJ databases">
        <title>Identification of a novel bacterium isolated from mangrove sediments.</title>
        <authorList>
            <person name="Pan X."/>
        </authorList>
    </citation>
    <scope>NUCLEOTIDE SEQUENCE [LARGE SCALE GENOMIC DNA]</scope>
    <source>
        <strain evidence="1 2">B2638</strain>
    </source>
</reference>
<dbReference type="Proteomes" id="UP001202281">
    <property type="component" value="Unassembled WGS sequence"/>
</dbReference>
<organism evidence="1 2">
    <name type="scientific">Novosphingobium beihaiensis</name>
    <dbReference type="NCBI Taxonomy" id="2930389"/>
    <lineage>
        <taxon>Bacteria</taxon>
        <taxon>Pseudomonadati</taxon>
        <taxon>Pseudomonadota</taxon>
        <taxon>Alphaproteobacteria</taxon>
        <taxon>Sphingomonadales</taxon>
        <taxon>Sphingomonadaceae</taxon>
        <taxon>Novosphingobium</taxon>
    </lineage>
</organism>
<comment type="caution">
    <text evidence="1">The sequence shown here is derived from an EMBL/GenBank/DDBJ whole genome shotgun (WGS) entry which is preliminary data.</text>
</comment>
<name>A0ABT0BNE8_9SPHN</name>
<keyword evidence="2" id="KW-1185">Reference proteome</keyword>
<evidence type="ECO:0000313" key="1">
    <source>
        <dbReference type="EMBL" id="MCJ2186577.1"/>
    </source>
</evidence>
<accession>A0ABT0BNE8</accession>
<evidence type="ECO:0000313" key="2">
    <source>
        <dbReference type="Proteomes" id="UP001202281"/>
    </source>
</evidence>
<evidence type="ECO:0008006" key="3">
    <source>
        <dbReference type="Google" id="ProtNLM"/>
    </source>
</evidence>
<proteinExistence type="predicted"/>
<dbReference type="EMBL" id="JALHLG010000007">
    <property type="protein sequence ID" value="MCJ2186577.1"/>
    <property type="molecule type" value="Genomic_DNA"/>
</dbReference>
<sequence length="145" mass="15952">MKRAMRALHRDWSWTGVAFEEIIAVSPMGHVLLADTEGTIHYLDPDTRELIRLGGEDQAAQYMGDPEVALVWRAEALAQAARQRLGPPQDGEVYSRTPEALLAGDYAPETLIRLPLAELLSFTGQVACQTQDLPEGTPIQLKATN</sequence>